<keyword evidence="3" id="KW-1185">Reference proteome</keyword>
<accession>U7QMH6</accession>
<protein>
    <recommendedName>
        <fullName evidence="1">DUF4168 domain-containing protein</fullName>
    </recommendedName>
</protein>
<dbReference type="PATRIC" id="fig|1348334.3.peg.2379"/>
<dbReference type="Proteomes" id="UP000017127">
    <property type="component" value="Unassembled WGS sequence"/>
</dbReference>
<sequence>MNTHTQLFSRSFSQVLSKAVGVSLLSIVSLLSGLTPTLSEQSPRLGLSAVHAQANPNFTNEEITNYARVVLALESRRHQVFNEIKKVMGEVPRIVCDQPSSINALPGNAPQLAVSYCDQAKQIIEARGLTLTRFNEITLRQQSDPQFRQRIQAEISKLLESPNP</sequence>
<evidence type="ECO:0000313" key="3">
    <source>
        <dbReference type="Proteomes" id="UP000017127"/>
    </source>
</evidence>
<feature type="domain" description="DUF4168" evidence="1">
    <location>
        <begin position="60"/>
        <end position="151"/>
    </location>
</feature>
<gene>
    <name evidence="2" type="ORF">M595_2453</name>
</gene>
<dbReference type="EMBL" id="AUZM01000020">
    <property type="protein sequence ID" value="ERT07606.1"/>
    <property type="molecule type" value="Genomic_DNA"/>
</dbReference>
<evidence type="ECO:0000259" key="1">
    <source>
        <dbReference type="Pfam" id="PF13767"/>
    </source>
</evidence>
<proteinExistence type="predicted"/>
<reference evidence="2 3" key="1">
    <citation type="journal article" date="2013" name="Front. Microbiol.">
        <title>Comparative genomic analyses of the cyanobacterium, Lyngbya aestuarii BL J, a powerful hydrogen producer.</title>
        <authorList>
            <person name="Kothari A."/>
            <person name="Vaughn M."/>
            <person name="Garcia-Pichel F."/>
        </authorList>
    </citation>
    <scope>NUCLEOTIDE SEQUENCE [LARGE SCALE GENOMIC DNA]</scope>
    <source>
        <strain evidence="2 3">BL J</strain>
    </source>
</reference>
<dbReference type="AlphaFoldDB" id="U7QMH6"/>
<dbReference type="Pfam" id="PF13767">
    <property type="entry name" value="DUF4168"/>
    <property type="match status" value="1"/>
</dbReference>
<organism evidence="2 3">
    <name type="scientific">Lyngbya aestuarii BL J</name>
    <dbReference type="NCBI Taxonomy" id="1348334"/>
    <lineage>
        <taxon>Bacteria</taxon>
        <taxon>Bacillati</taxon>
        <taxon>Cyanobacteriota</taxon>
        <taxon>Cyanophyceae</taxon>
        <taxon>Oscillatoriophycideae</taxon>
        <taxon>Oscillatoriales</taxon>
        <taxon>Microcoleaceae</taxon>
        <taxon>Lyngbya</taxon>
    </lineage>
</organism>
<name>U7QMH6_9CYAN</name>
<dbReference type="InterPro" id="IPR025433">
    <property type="entry name" value="DUF4168"/>
</dbReference>
<evidence type="ECO:0000313" key="2">
    <source>
        <dbReference type="EMBL" id="ERT07606.1"/>
    </source>
</evidence>
<dbReference type="OrthoDB" id="565076at2"/>
<comment type="caution">
    <text evidence="2">The sequence shown here is derived from an EMBL/GenBank/DDBJ whole genome shotgun (WGS) entry which is preliminary data.</text>
</comment>
<dbReference type="RefSeq" id="WP_023066269.1">
    <property type="nucleotide sequence ID" value="NZ_AUZM01000020.1"/>
</dbReference>